<evidence type="ECO:0000259" key="5">
    <source>
        <dbReference type="PROSITE" id="PS51891"/>
    </source>
</evidence>
<evidence type="ECO:0000256" key="4">
    <source>
        <dbReference type="ARBA" id="ARBA00023239"/>
    </source>
</evidence>
<dbReference type="EMBL" id="JAUJYW010000002">
    <property type="protein sequence ID" value="MDN8598510.1"/>
    <property type="molecule type" value="Genomic_DNA"/>
</dbReference>
<evidence type="ECO:0000256" key="2">
    <source>
        <dbReference type="ARBA" id="ARBA00022723"/>
    </source>
</evidence>
<accession>A0ABT8PQA2</accession>
<dbReference type="PROSITE" id="PS51891">
    <property type="entry name" value="CENP_V_GFA"/>
    <property type="match status" value="1"/>
</dbReference>
<evidence type="ECO:0000313" key="7">
    <source>
        <dbReference type="Proteomes" id="UP001174867"/>
    </source>
</evidence>
<keyword evidence="2" id="KW-0479">Metal-binding</keyword>
<dbReference type="SUPFAM" id="SSF51316">
    <property type="entry name" value="Mss4-like"/>
    <property type="match status" value="1"/>
</dbReference>
<name>A0ABT8PQA2_9ENTR</name>
<keyword evidence="7" id="KW-1185">Reference proteome</keyword>
<feature type="domain" description="CENP-V/GFA" evidence="5">
    <location>
        <begin position="5"/>
        <end position="116"/>
    </location>
</feature>
<comment type="similarity">
    <text evidence="1">Belongs to the Gfa family.</text>
</comment>
<evidence type="ECO:0000313" key="6">
    <source>
        <dbReference type="EMBL" id="MDN8598510.1"/>
    </source>
</evidence>
<dbReference type="PANTHER" id="PTHR33337">
    <property type="entry name" value="GFA DOMAIN-CONTAINING PROTEIN"/>
    <property type="match status" value="1"/>
</dbReference>
<dbReference type="InterPro" id="IPR011057">
    <property type="entry name" value="Mss4-like_sf"/>
</dbReference>
<comment type="caution">
    <text evidence="6">The sequence shown here is derived from an EMBL/GenBank/DDBJ whole genome shotgun (WGS) entry which is preliminary data.</text>
</comment>
<evidence type="ECO:0000256" key="1">
    <source>
        <dbReference type="ARBA" id="ARBA00005495"/>
    </source>
</evidence>
<dbReference type="RefSeq" id="WP_276291786.1">
    <property type="nucleotide sequence ID" value="NZ_CP119862.1"/>
</dbReference>
<proteinExistence type="inferred from homology"/>
<keyword evidence="3" id="KW-0862">Zinc</keyword>
<organism evidence="6 7">
    <name type="scientific">Citrobacter enshiensis</name>
    <dbReference type="NCBI Taxonomy" id="2971264"/>
    <lineage>
        <taxon>Bacteria</taxon>
        <taxon>Pseudomonadati</taxon>
        <taxon>Pseudomonadota</taxon>
        <taxon>Gammaproteobacteria</taxon>
        <taxon>Enterobacterales</taxon>
        <taxon>Enterobacteriaceae</taxon>
        <taxon>Citrobacter</taxon>
    </lineage>
</organism>
<dbReference type="InterPro" id="IPR006913">
    <property type="entry name" value="CENP-V/GFA"/>
</dbReference>
<dbReference type="Pfam" id="PF04828">
    <property type="entry name" value="GFA"/>
    <property type="match status" value="1"/>
</dbReference>
<evidence type="ECO:0000256" key="3">
    <source>
        <dbReference type="ARBA" id="ARBA00022833"/>
    </source>
</evidence>
<dbReference type="PANTHER" id="PTHR33337:SF40">
    <property type="entry name" value="CENP-V_GFA DOMAIN-CONTAINING PROTEIN-RELATED"/>
    <property type="match status" value="1"/>
</dbReference>
<protein>
    <submittedName>
        <fullName evidence="6">GFA family protein</fullName>
    </submittedName>
</protein>
<keyword evidence="4" id="KW-0456">Lyase</keyword>
<sequence>MTKVYTGGCLCGFIRISARSPRNPHTCSCTLCQKHTGAHSVRWVEFDTQDVQWTGKGGKPATWRSSEFSSRAFCPRCGSSIGAIDDAPTVALLTGCFDDAVHAEFTSTDNACQGSA</sequence>
<dbReference type="Gene3D" id="3.90.1590.10">
    <property type="entry name" value="glutathione-dependent formaldehyde- activating enzyme (gfa)"/>
    <property type="match status" value="1"/>
</dbReference>
<reference evidence="6 7" key="1">
    <citation type="submission" date="2023-07" db="EMBL/GenBank/DDBJ databases">
        <title>Citrobacter selenititolerans sp. nov., isolated from seleniferous soil.</title>
        <authorList>
            <person name="Zhang S."/>
            <person name="Li K."/>
            <person name="Peng J."/>
            <person name="Wang H."/>
            <person name="Sun J."/>
            <person name="Guo Y."/>
        </authorList>
    </citation>
    <scope>NUCLEOTIDE SEQUENCE [LARGE SCALE GENOMIC DNA]</scope>
    <source>
        <strain evidence="6 7">S2-9</strain>
    </source>
</reference>
<gene>
    <name evidence="6" type="ORF">Q0A17_03630</name>
</gene>
<dbReference type="Proteomes" id="UP001174867">
    <property type="component" value="Unassembled WGS sequence"/>
</dbReference>